<evidence type="ECO:0000256" key="2">
    <source>
        <dbReference type="ARBA" id="ARBA00006448"/>
    </source>
</evidence>
<dbReference type="PANTHER" id="PTHR34582">
    <property type="entry name" value="UPF0702 TRANSMEMBRANE PROTEIN YCAP"/>
    <property type="match status" value="1"/>
</dbReference>
<evidence type="ECO:0000256" key="5">
    <source>
        <dbReference type="ARBA" id="ARBA00022989"/>
    </source>
</evidence>
<evidence type="ECO:0000259" key="9">
    <source>
        <dbReference type="Pfam" id="PF04239"/>
    </source>
</evidence>
<dbReference type="PANTHER" id="PTHR34582:SF6">
    <property type="entry name" value="UPF0702 TRANSMEMBRANE PROTEIN YCAP"/>
    <property type="match status" value="1"/>
</dbReference>
<evidence type="ECO:0000313" key="11">
    <source>
        <dbReference type="Proteomes" id="UP000830401"/>
    </source>
</evidence>
<evidence type="ECO:0000256" key="8">
    <source>
        <dbReference type="SAM" id="Phobius"/>
    </source>
</evidence>
<organism evidence="10 11">
    <name type="scientific">Hymenobacter volaticus</name>
    <dbReference type="NCBI Taxonomy" id="2932254"/>
    <lineage>
        <taxon>Bacteria</taxon>
        <taxon>Pseudomonadati</taxon>
        <taxon>Bacteroidota</taxon>
        <taxon>Cytophagia</taxon>
        <taxon>Cytophagales</taxon>
        <taxon>Hymenobacteraceae</taxon>
        <taxon>Hymenobacter</taxon>
    </lineage>
</organism>
<dbReference type="InterPro" id="IPR023090">
    <property type="entry name" value="UPF0702_alpha/beta_dom_sf"/>
</dbReference>
<feature type="compositionally biased region" description="Low complexity" evidence="7">
    <location>
        <begin position="230"/>
        <end position="244"/>
    </location>
</feature>
<feature type="domain" description="YetF C-terminal" evidence="9">
    <location>
        <begin position="101"/>
        <end position="172"/>
    </location>
</feature>
<dbReference type="Pfam" id="PF04239">
    <property type="entry name" value="DUF421"/>
    <property type="match status" value="1"/>
</dbReference>
<dbReference type="Gene3D" id="3.30.240.20">
    <property type="entry name" value="bsu07140 like domains"/>
    <property type="match status" value="1"/>
</dbReference>
<evidence type="ECO:0000256" key="3">
    <source>
        <dbReference type="ARBA" id="ARBA00022475"/>
    </source>
</evidence>
<evidence type="ECO:0000256" key="1">
    <source>
        <dbReference type="ARBA" id="ARBA00004651"/>
    </source>
</evidence>
<evidence type="ECO:0000256" key="6">
    <source>
        <dbReference type="ARBA" id="ARBA00023136"/>
    </source>
</evidence>
<comment type="similarity">
    <text evidence="2">Belongs to the UPF0702 family.</text>
</comment>
<feature type="transmembrane region" description="Helical" evidence="8">
    <location>
        <begin position="20"/>
        <end position="42"/>
    </location>
</feature>
<feature type="transmembrane region" description="Helical" evidence="8">
    <location>
        <begin position="54"/>
        <end position="71"/>
    </location>
</feature>
<dbReference type="Proteomes" id="UP000830401">
    <property type="component" value="Chromosome"/>
</dbReference>
<accession>A0ABY4G399</accession>
<keyword evidence="3" id="KW-1003">Cell membrane</keyword>
<keyword evidence="11" id="KW-1185">Reference proteome</keyword>
<reference evidence="10" key="1">
    <citation type="submission" date="2022-04" db="EMBL/GenBank/DDBJ databases">
        <title>Hymenobacter sp. isolated from the air.</title>
        <authorList>
            <person name="Won M."/>
            <person name="Lee C.-M."/>
            <person name="Woen H.-Y."/>
            <person name="Kwon S.-W."/>
        </authorList>
    </citation>
    <scope>NUCLEOTIDE SEQUENCE</scope>
    <source>
        <strain evidence="10">5420S-77</strain>
    </source>
</reference>
<keyword evidence="4 8" id="KW-0812">Transmembrane</keyword>
<keyword evidence="5 8" id="KW-1133">Transmembrane helix</keyword>
<protein>
    <submittedName>
        <fullName evidence="10">DUF421 domain-containing protein</fullName>
    </submittedName>
</protein>
<evidence type="ECO:0000256" key="4">
    <source>
        <dbReference type="ARBA" id="ARBA00022692"/>
    </source>
</evidence>
<dbReference type="EMBL" id="CP095061">
    <property type="protein sequence ID" value="UOQ65049.1"/>
    <property type="molecule type" value="Genomic_DNA"/>
</dbReference>
<dbReference type="InterPro" id="IPR007353">
    <property type="entry name" value="DUF421"/>
</dbReference>
<feature type="transmembrane region" description="Helical" evidence="8">
    <location>
        <begin position="77"/>
        <end position="95"/>
    </location>
</feature>
<dbReference type="RefSeq" id="WP_245119059.1">
    <property type="nucleotide sequence ID" value="NZ_CP095061.1"/>
</dbReference>
<gene>
    <name evidence="10" type="ORF">MUN86_15940</name>
</gene>
<keyword evidence="6 8" id="KW-0472">Membrane</keyword>
<proteinExistence type="inferred from homology"/>
<name>A0ABY4G399_9BACT</name>
<comment type="subcellular location">
    <subcellularLocation>
        <location evidence="1">Cell membrane</location>
        <topology evidence="1">Multi-pass membrane protein</topology>
    </subcellularLocation>
</comment>
<evidence type="ECO:0000313" key="10">
    <source>
        <dbReference type="EMBL" id="UOQ65049.1"/>
    </source>
</evidence>
<feature type="compositionally biased region" description="Polar residues" evidence="7">
    <location>
        <begin position="245"/>
        <end position="255"/>
    </location>
</feature>
<sequence>MPDFKPFDLLRMSLGDVPWSFILEAVIRVSAIYAILLLSMRLMGKRMGSQLNRTEMAAMVSLAAAGGVPLLAPDRGILAPLIAAIIIVAGQNLLARATFRSSYFEKIVQADVSILVEDGRLQYDAMKECLLSQERIFAKLRGQGLDNLGQVQRLYMEANGSFTVIEQDEPQPGLSLAPDWDQDYIQQQQRVPNQFACTLCGNVVHSSHSPTKHCPRCDNSKWSPAVMKTSAKQQASQQAPVPQSITLQPESVLSH</sequence>
<evidence type="ECO:0000256" key="7">
    <source>
        <dbReference type="SAM" id="MobiDB-lite"/>
    </source>
</evidence>
<feature type="region of interest" description="Disordered" evidence="7">
    <location>
        <begin position="228"/>
        <end position="255"/>
    </location>
</feature>